<dbReference type="InterPro" id="IPR016181">
    <property type="entry name" value="Acyl_CoA_acyltransferase"/>
</dbReference>
<keyword evidence="3" id="KW-1185">Reference proteome</keyword>
<dbReference type="AlphaFoldDB" id="A0AAD5R9F3"/>
<dbReference type="PROSITE" id="PS51186">
    <property type="entry name" value="GNAT"/>
    <property type="match status" value="1"/>
</dbReference>
<comment type="caution">
    <text evidence="2">The sequence shown here is derived from an EMBL/GenBank/DDBJ whole genome shotgun (WGS) entry which is preliminary data.</text>
</comment>
<dbReference type="PANTHER" id="PTHR20905">
    <property type="entry name" value="N-ACETYLTRANSFERASE-RELATED"/>
    <property type="match status" value="1"/>
</dbReference>
<dbReference type="Gene3D" id="3.40.630.30">
    <property type="match status" value="1"/>
</dbReference>
<gene>
    <name evidence="2" type="ORF">KIN20_034318</name>
</gene>
<dbReference type="PANTHER" id="PTHR20905:SF1">
    <property type="entry name" value="AT07410P-RELATED"/>
    <property type="match status" value="1"/>
</dbReference>
<dbReference type="Proteomes" id="UP001196413">
    <property type="component" value="Unassembled WGS sequence"/>
</dbReference>
<sequence length="230" mass="25708">MSGDLRFSTATSKHAEEIEEFMHTKFGTREPITVSLNPTKSDLQDFFHDLTHSGYSNEKYSTVVHQGDRLVAICLCSVSCHDYSKDVTSSEVENMDDNYANEIAKGPYKQHKANKLIAYVSALERGLRRLPGHSTNYFKIDVIAVAIEAKGRGLGQELTQRSINIARSEGCDWVIAAATAAASQTLFSRMGFETYYELPYSNFRENGVVVFNNLYDGCLSGKLMALRLHD</sequence>
<dbReference type="SUPFAM" id="SSF55729">
    <property type="entry name" value="Acyl-CoA N-acyltransferases (Nat)"/>
    <property type="match status" value="1"/>
</dbReference>
<evidence type="ECO:0000313" key="3">
    <source>
        <dbReference type="Proteomes" id="UP001196413"/>
    </source>
</evidence>
<dbReference type="EMBL" id="JAHQIW010007107">
    <property type="protein sequence ID" value="KAJ1372222.1"/>
    <property type="molecule type" value="Genomic_DNA"/>
</dbReference>
<dbReference type="GO" id="GO:0008080">
    <property type="term" value="F:N-acetyltransferase activity"/>
    <property type="evidence" value="ECO:0007669"/>
    <property type="project" value="TreeGrafter"/>
</dbReference>
<dbReference type="Pfam" id="PF00583">
    <property type="entry name" value="Acetyltransf_1"/>
    <property type="match status" value="1"/>
</dbReference>
<dbReference type="InterPro" id="IPR000182">
    <property type="entry name" value="GNAT_dom"/>
</dbReference>
<protein>
    <recommendedName>
        <fullName evidence="1">N-acetyltransferase domain-containing protein</fullName>
    </recommendedName>
</protein>
<reference evidence="2" key="1">
    <citation type="submission" date="2021-06" db="EMBL/GenBank/DDBJ databases">
        <title>Parelaphostrongylus tenuis whole genome reference sequence.</title>
        <authorList>
            <person name="Garwood T.J."/>
            <person name="Larsen P.A."/>
            <person name="Fountain-Jones N.M."/>
            <person name="Garbe J.R."/>
            <person name="Macchietto M.G."/>
            <person name="Kania S.A."/>
            <person name="Gerhold R.W."/>
            <person name="Richards J.E."/>
            <person name="Wolf T.M."/>
        </authorList>
    </citation>
    <scope>NUCLEOTIDE SEQUENCE</scope>
    <source>
        <strain evidence="2">MNPRO001-30</strain>
        <tissue evidence="2">Meninges</tissue>
    </source>
</reference>
<name>A0AAD5R9F3_PARTN</name>
<accession>A0AAD5R9F3</accession>
<dbReference type="CDD" id="cd04301">
    <property type="entry name" value="NAT_SF"/>
    <property type="match status" value="1"/>
</dbReference>
<feature type="domain" description="N-acetyltransferase" evidence="1">
    <location>
        <begin position="62"/>
        <end position="215"/>
    </location>
</feature>
<proteinExistence type="predicted"/>
<evidence type="ECO:0000259" key="1">
    <source>
        <dbReference type="PROSITE" id="PS51186"/>
    </source>
</evidence>
<organism evidence="2 3">
    <name type="scientific">Parelaphostrongylus tenuis</name>
    <name type="common">Meningeal worm</name>
    <dbReference type="NCBI Taxonomy" id="148309"/>
    <lineage>
        <taxon>Eukaryota</taxon>
        <taxon>Metazoa</taxon>
        <taxon>Ecdysozoa</taxon>
        <taxon>Nematoda</taxon>
        <taxon>Chromadorea</taxon>
        <taxon>Rhabditida</taxon>
        <taxon>Rhabditina</taxon>
        <taxon>Rhabditomorpha</taxon>
        <taxon>Strongyloidea</taxon>
        <taxon>Metastrongylidae</taxon>
        <taxon>Parelaphostrongylus</taxon>
    </lineage>
</organism>
<evidence type="ECO:0000313" key="2">
    <source>
        <dbReference type="EMBL" id="KAJ1372222.1"/>
    </source>
</evidence>